<name>A0A9N9QTJ1_9NEOP</name>
<dbReference type="AlphaFoldDB" id="A0A9N9QTJ1"/>
<evidence type="ECO:0000313" key="1">
    <source>
        <dbReference type="EMBL" id="CAG9782811.1"/>
    </source>
</evidence>
<gene>
    <name evidence="1" type="ORF">DIATSA_LOCUS1045</name>
</gene>
<reference evidence="1" key="1">
    <citation type="submission" date="2021-12" db="EMBL/GenBank/DDBJ databases">
        <authorList>
            <person name="King R."/>
        </authorList>
    </citation>
    <scope>NUCLEOTIDE SEQUENCE</scope>
</reference>
<protein>
    <submittedName>
        <fullName evidence="1">Uncharacterized protein</fullName>
    </submittedName>
</protein>
<evidence type="ECO:0000313" key="2">
    <source>
        <dbReference type="Proteomes" id="UP001153714"/>
    </source>
</evidence>
<dbReference type="OrthoDB" id="2668416at2759"/>
<sequence length="508" mass="58971">MDDDDLLAIAFLLTIKKKKKRRYWVHQLNTRRIYESPFCLKRAKLRAHPDKLFGFNRMSINSFDELHNGIHDKVINQNTCMIAFVTYVRNLYRLENKRTCATIQMKTPFYETLGQPLIYYAQVVSIPILSLRTSKKYGINASKAVHLPKVERLPRQSEAHTRREFCEFASWLDKKYDEFLEHKRSGECCQAWAKEPSPCPADKNNRHLQSLEFIMEPKELSCPASDYNQQTPLNKPSKVSIISSESHMSKKTVVKHCSDTKNVIRDKSVGEPYPVPVEMTIKNEPIADVLPKQSSHFKTSVDLGEHKQGSFYKAKDSIFKYPRKKLVTVDTNTQYEDADWLSHIKQSNCDCRPLKNTYTLPSGRTQAYENTERYYNPMKLTDVSCECTFELNSRVDTAPQCEQKYRNGECNCNLNELACVEKNAGVDKESITQCPNKSKPLQMRLKTSNNETSTTIVSNKNRENVFSYDNSQQTSDYSIDLEKHNVRKYPLFMKIVYADKLKEDKSRF</sequence>
<dbReference type="EMBL" id="OU893341">
    <property type="protein sequence ID" value="CAG9782811.1"/>
    <property type="molecule type" value="Genomic_DNA"/>
</dbReference>
<proteinExistence type="predicted"/>
<keyword evidence="2" id="KW-1185">Reference proteome</keyword>
<organism evidence="1 2">
    <name type="scientific">Diatraea saccharalis</name>
    <name type="common">sugarcane borer</name>
    <dbReference type="NCBI Taxonomy" id="40085"/>
    <lineage>
        <taxon>Eukaryota</taxon>
        <taxon>Metazoa</taxon>
        <taxon>Ecdysozoa</taxon>
        <taxon>Arthropoda</taxon>
        <taxon>Hexapoda</taxon>
        <taxon>Insecta</taxon>
        <taxon>Pterygota</taxon>
        <taxon>Neoptera</taxon>
        <taxon>Endopterygota</taxon>
        <taxon>Lepidoptera</taxon>
        <taxon>Glossata</taxon>
        <taxon>Ditrysia</taxon>
        <taxon>Pyraloidea</taxon>
        <taxon>Crambidae</taxon>
        <taxon>Crambinae</taxon>
        <taxon>Diatraea</taxon>
    </lineage>
</organism>
<reference evidence="1" key="2">
    <citation type="submission" date="2022-10" db="EMBL/GenBank/DDBJ databases">
        <authorList>
            <consortium name="ENA_rothamsted_submissions"/>
            <consortium name="culmorum"/>
            <person name="King R."/>
        </authorList>
    </citation>
    <scope>NUCLEOTIDE SEQUENCE</scope>
</reference>
<accession>A0A9N9QTJ1</accession>
<dbReference type="Proteomes" id="UP001153714">
    <property type="component" value="Chromosome 10"/>
</dbReference>